<keyword evidence="2" id="KW-1185">Reference proteome</keyword>
<dbReference type="EMBL" id="JAGFBS010000021">
    <property type="protein sequence ID" value="KAG6373523.1"/>
    <property type="molecule type" value="Genomic_DNA"/>
</dbReference>
<dbReference type="Proteomes" id="UP000683000">
    <property type="component" value="Unassembled WGS sequence"/>
</dbReference>
<sequence length="249" mass="27692">MVRKDTFRSQAVPKPSCLYTGLRIVTAPGASIVFWCVCDELDTAADSELSSACHSRSYAAKASTALFQHIPNLLRSVRKDETDVVHAACFAQQCPSTLENDGHIAWNTSRHGDRRMFHATINSQTSTPLLRVLVKATFANSEWNDALVAAANLTVSRVEVYRVICERLEIGVECFHDMISELGAETIKLHDEHVDWALDFEQRAPEKLECLGDKALDNQRYDDTITLYSIALSLISSPPQAVLIKRSKA</sequence>
<dbReference type="OrthoDB" id="2706803at2759"/>
<evidence type="ECO:0000313" key="1">
    <source>
        <dbReference type="EMBL" id="KAG6373523.1"/>
    </source>
</evidence>
<dbReference type="AlphaFoldDB" id="A0A8I3A6I0"/>
<organism evidence="1 2">
    <name type="scientific">Boletus reticuloceps</name>
    <dbReference type="NCBI Taxonomy" id="495285"/>
    <lineage>
        <taxon>Eukaryota</taxon>
        <taxon>Fungi</taxon>
        <taxon>Dikarya</taxon>
        <taxon>Basidiomycota</taxon>
        <taxon>Agaricomycotina</taxon>
        <taxon>Agaricomycetes</taxon>
        <taxon>Agaricomycetidae</taxon>
        <taxon>Boletales</taxon>
        <taxon>Boletineae</taxon>
        <taxon>Boletaceae</taxon>
        <taxon>Boletoideae</taxon>
        <taxon>Boletus</taxon>
    </lineage>
</organism>
<protein>
    <submittedName>
        <fullName evidence="1">Uncharacterized protein</fullName>
    </submittedName>
</protein>
<comment type="caution">
    <text evidence="1">The sequence shown here is derived from an EMBL/GenBank/DDBJ whole genome shotgun (WGS) entry which is preliminary data.</text>
</comment>
<proteinExistence type="predicted"/>
<name>A0A8I3A6I0_9AGAM</name>
<accession>A0A8I3A6I0</accession>
<reference evidence="1" key="1">
    <citation type="submission" date="2021-03" db="EMBL/GenBank/DDBJ databases">
        <title>Evolutionary innovations through gain and loss of genes in the ectomycorrhizal Boletales.</title>
        <authorList>
            <person name="Wu G."/>
            <person name="Miyauchi S."/>
            <person name="Morin E."/>
            <person name="Yang Z.-L."/>
            <person name="Xu J."/>
            <person name="Martin F.M."/>
        </authorList>
    </citation>
    <scope>NUCLEOTIDE SEQUENCE</scope>
    <source>
        <strain evidence="1">BR01</strain>
    </source>
</reference>
<evidence type="ECO:0000313" key="2">
    <source>
        <dbReference type="Proteomes" id="UP000683000"/>
    </source>
</evidence>
<gene>
    <name evidence="1" type="ORF">JVT61DRAFT_6164</name>
</gene>